<name>A0A8I1A591_THEIN</name>
<comment type="caution">
    <text evidence="1">The sequence shown here is derived from an EMBL/GenBank/DDBJ whole genome shotgun (WGS) entry which is preliminary data.</text>
</comment>
<keyword evidence="2" id="KW-1185">Reference proteome</keyword>
<evidence type="ECO:0000313" key="2">
    <source>
        <dbReference type="Proteomes" id="UP000633619"/>
    </source>
</evidence>
<dbReference type="InterPro" id="IPR006379">
    <property type="entry name" value="HAD-SF_hydro_IIB"/>
</dbReference>
<dbReference type="GO" id="GO:0000287">
    <property type="term" value="F:magnesium ion binding"/>
    <property type="evidence" value="ECO:0007669"/>
    <property type="project" value="TreeGrafter"/>
</dbReference>
<dbReference type="GO" id="GO:0005829">
    <property type="term" value="C:cytosol"/>
    <property type="evidence" value="ECO:0007669"/>
    <property type="project" value="TreeGrafter"/>
</dbReference>
<proteinExistence type="predicted"/>
<dbReference type="SFLD" id="SFLDG01140">
    <property type="entry name" value="C2.B:_Phosphomannomutase_and_P"/>
    <property type="match status" value="1"/>
</dbReference>
<dbReference type="Pfam" id="PF08282">
    <property type="entry name" value="Hydrolase_3"/>
    <property type="match status" value="1"/>
</dbReference>
<dbReference type="Proteomes" id="UP000633619">
    <property type="component" value="Unassembled WGS sequence"/>
</dbReference>
<dbReference type="GO" id="GO:0016791">
    <property type="term" value="F:phosphatase activity"/>
    <property type="evidence" value="ECO:0007669"/>
    <property type="project" value="TreeGrafter"/>
</dbReference>
<dbReference type="SFLD" id="SFLDS00003">
    <property type="entry name" value="Haloacid_Dehalogenase"/>
    <property type="match status" value="1"/>
</dbReference>
<dbReference type="Gene3D" id="3.30.1240.10">
    <property type="match status" value="1"/>
</dbReference>
<dbReference type="PANTHER" id="PTHR10000:SF8">
    <property type="entry name" value="HAD SUPERFAMILY HYDROLASE-LIKE, TYPE 3"/>
    <property type="match status" value="1"/>
</dbReference>
<dbReference type="NCBIfam" id="TIGR01484">
    <property type="entry name" value="HAD-SF-IIB"/>
    <property type="match status" value="1"/>
</dbReference>
<reference evidence="1 2" key="1">
    <citation type="submission" date="2020-12" db="EMBL/GenBank/DDBJ databases">
        <title>WGS of Thermoactinomyces spp.</title>
        <authorList>
            <person name="Cheng K."/>
        </authorList>
    </citation>
    <scope>NUCLEOTIDE SEQUENCE [LARGE SCALE GENOMIC DNA]</scope>
    <source>
        <strain evidence="2">CICC 10671\DSM 43846</strain>
    </source>
</reference>
<organism evidence="1 2">
    <name type="scientific">Thermoactinomyces intermedius</name>
    <dbReference type="NCBI Taxonomy" id="2024"/>
    <lineage>
        <taxon>Bacteria</taxon>
        <taxon>Bacillati</taxon>
        <taxon>Bacillota</taxon>
        <taxon>Bacilli</taxon>
        <taxon>Bacillales</taxon>
        <taxon>Thermoactinomycetaceae</taxon>
        <taxon>Thermoactinomyces</taxon>
    </lineage>
</organism>
<dbReference type="InterPro" id="IPR036412">
    <property type="entry name" value="HAD-like_sf"/>
</dbReference>
<dbReference type="InterPro" id="IPR000150">
    <property type="entry name" value="Cof"/>
</dbReference>
<dbReference type="Gene3D" id="3.40.50.1000">
    <property type="entry name" value="HAD superfamily/HAD-like"/>
    <property type="match status" value="1"/>
</dbReference>
<dbReference type="EMBL" id="JAECVW010000007">
    <property type="protein sequence ID" value="MBH8595922.1"/>
    <property type="molecule type" value="Genomic_DNA"/>
</dbReference>
<dbReference type="RefSeq" id="WP_181732695.1">
    <property type="nucleotide sequence ID" value="NZ_JACEIR010000010.1"/>
</dbReference>
<protein>
    <submittedName>
        <fullName evidence="1">HAD family hydrolase</fullName>
    </submittedName>
</protein>
<accession>A0A8I1A591</accession>
<dbReference type="NCBIfam" id="TIGR00099">
    <property type="entry name" value="Cof-subfamily"/>
    <property type="match status" value="1"/>
</dbReference>
<dbReference type="SUPFAM" id="SSF56784">
    <property type="entry name" value="HAD-like"/>
    <property type="match status" value="1"/>
</dbReference>
<dbReference type="AlphaFoldDB" id="A0A8I1A591"/>
<sequence>MERLPYPFFVSDIDGTLLDDKRQISKANKNAITSFQKSGGVFTLATGRTYLEAKRFIEELEIQVPVILCNGAAMYDPVSNKQIPVKTFERQMILQLLEEWKKTIPPQVDIFVYGLDRVYGTKIGYVTQASIDEGFEPEIISSFDKLPDIPYLKLVAIAEKEEMKSMLDWSKQRADAFPLDCILSSDEYFEILPSGISKGNAVLRLLESIHLQAGQAAAIGDHLNDLSMLEIVGLPAAVANAHPLVLQQAAVHVPPHHQDGVQHFIQHHLLPNKAKASL</sequence>
<evidence type="ECO:0000313" key="1">
    <source>
        <dbReference type="EMBL" id="MBH8595922.1"/>
    </source>
</evidence>
<dbReference type="InterPro" id="IPR023214">
    <property type="entry name" value="HAD_sf"/>
</dbReference>
<keyword evidence="1" id="KW-0378">Hydrolase</keyword>
<gene>
    <name evidence="1" type="ORF">I8U20_11340</name>
</gene>
<dbReference type="PANTHER" id="PTHR10000">
    <property type="entry name" value="PHOSPHOSERINE PHOSPHATASE"/>
    <property type="match status" value="1"/>
</dbReference>